<name>A0A6G0WI18_9STRA</name>
<gene>
    <name evidence="2" type="ORF">Ae201684_015006</name>
</gene>
<keyword evidence="3" id="KW-1185">Reference proteome</keyword>
<evidence type="ECO:0000313" key="2">
    <source>
        <dbReference type="EMBL" id="KAF0726864.1"/>
    </source>
</evidence>
<sequence length="374" mass="43037">MPNLTLRPGQRKSKAILKFIVMSGLVIQNQTLNDTEKRLALATAELIEAVSLLEQDLARRKKHADPHFVALIIAKAKIATFEQENKELETMLADREELKAWLADWVDAFTPKKGEPNYMELTLLQDDQGRRRGSSYMTNRTHLMSQKAYPYKPFGNSLEDITEVKCHLGEDEYGVCIKAFESYAHFTVEGNFEDLAKAWRFDLTESTPAFSVMLMDKMDDDILYIIHELHHLKLKRISVSGVFPGYPGQERVTVTHSGIAVDERFPFHEGESRANGFQWIIFEKISDSLTLVRWSLVNFCPVNANGPLSLHETARSFNCPVNRFDSDEFIVERIRHTAEMTINKFRDQFRHRSNQSKLDGSVFETRDYLVEPSE</sequence>
<comment type="caution">
    <text evidence="2">The sequence shown here is derived from an EMBL/GenBank/DDBJ whole genome shotgun (WGS) entry which is preliminary data.</text>
</comment>
<proteinExistence type="predicted"/>
<reference evidence="2 3" key="1">
    <citation type="submission" date="2019-07" db="EMBL/GenBank/DDBJ databases">
        <title>Genomics analysis of Aphanomyces spp. identifies a new class of oomycete effector associated with host adaptation.</title>
        <authorList>
            <person name="Gaulin E."/>
        </authorList>
    </citation>
    <scope>NUCLEOTIDE SEQUENCE [LARGE SCALE GENOMIC DNA]</scope>
    <source>
        <strain evidence="2 3">ATCC 201684</strain>
    </source>
</reference>
<keyword evidence="1" id="KW-0175">Coiled coil</keyword>
<dbReference type="Proteomes" id="UP000481153">
    <property type="component" value="Unassembled WGS sequence"/>
</dbReference>
<protein>
    <submittedName>
        <fullName evidence="2">Uncharacterized protein</fullName>
    </submittedName>
</protein>
<dbReference type="AlphaFoldDB" id="A0A6G0WI18"/>
<dbReference type="EMBL" id="VJMJ01000205">
    <property type="protein sequence ID" value="KAF0726864.1"/>
    <property type="molecule type" value="Genomic_DNA"/>
</dbReference>
<feature type="coiled-coil region" evidence="1">
    <location>
        <begin position="71"/>
        <end position="98"/>
    </location>
</feature>
<accession>A0A6G0WI18</accession>
<dbReference type="VEuPathDB" id="FungiDB:AeMF1_019179"/>
<organism evidence="2 3">
    <name type="scientific">Aphanomyces euteiches</name>
    <dbReference type="NCBI Taxonomy" id="100861"/>
    <lineage>
        <taxon>Eukaryota</taxon>
        <taxon>Sar</taxon>
        <taxon>Stramenopiles</taxon>
        <taxon>Oomycota</taxon>
        <taxon>Saprolegniomycetes</taxon>
        <taxon>Saprolegniales</taxon>
        <taxon>Verrucalvaceae</taxon>
        <taxon>Aphanomyces</taxon>
    </lineage>
</organism>
<evidence type="ECO:0000256" key="1">
    <source>
        <dbReference type="SAM" id="Coils"/>
    </source>
</evidence>
<evidence type="ECO:0000313" key="3">
    <source>
        <dbReference type="Proteomes" id="UP000481153"/>
    </source>
</evidence>